<evidence type="ECO:0000313" key="11">
    <source>
        <dbReference type="EMBL" id="AZF75449.1"/>
    </source>
</evidence>
<evidence type="ECO:0000313" key="12">
    <source>
        <dbReference type="EMBL" id="AZF78057.1"/>
    </source>
</evidence>
<dbReference type="InterPro" id="IPR036188">
    <property type="entry name" value="FAD/NAD-bd_sf"/>
</dbReference>
<dbReference type="Proteomes" id="UP000076770">
    <property type="component" value="Chromosome i"/>
</dbReference>
<accession>A0A157T6N1</accession>
<dbReference type="EMBL" id="CP011055">
    <property type="protein sequence ID" value="AKA73079.2"/>
    <property type="molecule type" value="Genomic_DNA"/>
</dbReference>
<dbReference type="Proteomes" id="UP000033106">
    <property type="component" value="Chromosome"/>
</dbReference>
<dbReference type="EMBL" id="CP011057">
    <property type="protein sequence ID" value="AKA78469.2"/>
    <property type="molecule type" value="Genomic_DNA"/>
</dbReference>
<keyword evidence="3" id="KW-0560">Oxidoreductase</keyword>
<dbReference type="EMBL" id="CP033239">
    <property type="protein sequence ID" value="AZF78057.1"/>
    <property type="molecule type" value="Genomic_DNA"/>
</dbReference>
<reference evidence="19" key="3">
    <citation type="submission" date="2016-04" db="EMBL/GenBank/DDBJ databases">
        <authorList>
            <person name="Shah S.A."/>
            <person name="Garrett R.A."/>
        </authorList>
    </citation>
    <scope>NUCLEOTIDE SEQUENCE [LARGE SCALE GENOMIC DNA]</scope>
    <source>
        <strain evidence="19">ATCC 35091 / DSM 1616 / JCM 8930 / NBRC 15331 / P1</strain>
    </source>
</reference>
<evidence type="ECO:0000313" key="20">
    <source>
        <dbReference type="Proteomes" id="UP000267993"/>
    </source>
</evidence>
<evidence type="ECO:0000313" key="14">
    <source>
        <dbReference type="EMBL" id="AZF83269.1"/>
    </source>
</evidence>
<dbReference type="AlphaFoldDB" id="A0A0E3JT89"/>
<dbReference type="Proteomes" id="UP000275843">
    <property type="component" value="Chromosome"/>
</dbReference>
<evidence type="ECO:0000313" key="22">
    <source>
        <dbReference type="Proteomes" id="UP000273194"/>
    </source>
</evidence>
<evidence type="ECO:0000313" key="21">
    <source>
        <dbReference type="Proteomes" id="UP000269431"/>
    </source>
</evidence>
<dbReference type="KEGG" id="ssof:SULC_0696"/>
<evidence type="ECO:0000313" key="25">
    <source>
        <dbReference type="Proteomes" id="UP000278715"/>
    </source>
</evidence>
<evidence type="ECO:0000313" key="7">
    <source>
        <dbReference type="EMBL" id="AKA78469.2"/>
    </source>
</evidence>
<evidence type="ECO:0000313" key="26">
    <source>
        <dbReference type="Proteomes" id="UP000282269"/>
    </source>
</evidence>
<evidence type="ECO:0000259" key="4">
    <source>
        <dbReference type="Pfam" id="PF01593"/>
    </source>
</evidence>
<evidence type="ECO:0000313" key="23">
    <source>
        <dbReference type="Proteomes" id="UP000273443"/>
    </source>
</evidence>
<dbReference type="KEGG" id="ssoa:SULA_0696"/>
<dbReference type="InterPro" id="IPR002937">
    <property type="entry name" value="Amino_oxidase"/>
</dbReference>
<evidence type="ECO:0000256" key="2">
    <source>
        <dbReference type="ARBA" id="ARBA00022746"/>
    </source>
</evidence>
<evidence type="ECO:0000313" key="13">
    <source>
        <dbReference type="EMBL" id="AZF80662.1"/>
    </source>
</evidence>
<name>A0A0E3JT89_SACSO</name>
<reference evidence="20 21" key="4">
    <citation type="journal article" date="2018" name="Proc. Natl. Acad. Sci. U.S.A.">
        <title>Nonmutational mechanism of inheritance in the Archaeon Sulfolobus solfataricus.</title>
        <authorList>
            <person name="Payne S."/>
            <person name="McCarthy S."/>
            <person name="Johnson T."/>
            <person name="North E."/>
            <person name="Blum P."/>
        </authorList>
    </citation>
    <scope>NUCLEOTIDE SEQUENCE [LARGE SCALE GENOMIC DNA]</scope>
    <source>
        <strain evidence="9 20">SARC-H</strain>
        <strain evidence="10 24">SARC-I</strain>
        <strain evidence="12 25">SARC-N</strain>
        <strain evidence="13 26">SARC-O</strain>
        <strain evidence="14 21">SUL120</strain>
        <strain evidence="8 22">SULG</strain>
        <strain evidence="11 23">SULM</strain>
    </source>
</reference>
<dbReference type="GO" id="GO:0016117">
    <property type="term" value="P:carotenoid biosynthetic process"/>
    <property type="evidence" value="ECO:0007669"/>
    <property type="project" value="UniProtKB-KW"/>
</dbReference>
<dbReference type="EMBL" id="CP033241">
    <property type="protein sequence ID" value="AZF83269.1"/>
    <property type="molecule type" value="Genomic_DNA"/>
</dbReference>
<dbReference type="NCBIfam" id="TIGR02734">
    <property type="entry name" value="crtI_fam"/>
    <property type="match status" value="1"/>
</dbReference>
<accession>A0A0E3JT89</accession>
<dbReference type="GO" id="GO:0016491">
    <property type="term" value="F:oxidoreductase activity"/>
    <property type="evidence" value="ECO:0007669"/>
    <property type="project" value="UniProtKB-KW"/>
</dbReference>
<feature type="domain" description="Amine oxidase" evidence="4">
    <location>
        <begin position="11"/>
        <end position="237"/>
    </location>
</feature>
<dbReference type="Proteomes" id="UP000273194">
    <property type="component" value="Chromosome"/>
</dbReference>
<dbReference type="Proteomes" id="UP000282269">
    <property type="component" value="Chromosome"/>
</dbReference>
<dbReference type="Proteomes" id="UP000273443">
    <property type="component" value="Chromosome"/>
</dbReference>
<reference evidence="16 17" key="1">
    <citation type="journal article" date="2015" name="Genome Announc.">
        <title>Complete Genome Sequence of Sulfolobus solfataricus Strain 98/2 and Evolved Derivatives.</title>
        <authorList>
            <person name="McCarthy S."/>
            <person name="Gradnigo J."/>
            <person name="Johnson T."/>
            <person name="Payne S."/>
            <person name="Lipzen A."/>
            <person name="Martin J."/>
            <person name="Schackwitz W."/>
            <person name="Moriyama E."/>
            <person name="Blum P."/>
        </authorList>
    </citation>
    <scope>NUCLEOTIDE SEQUENCE [LARGE SCALE GENOMIC DNA]</scope>
    <source>
        <strain evidence="16">98/2 SULC</strain>
        <strain evidence="5">SARC-B</strain>
        <strain evidence="6">SARC-C</strain>
        <strain evidence="7 18">SULA</strain>
        <strain evidence="17">SULB</strain>
    </source>
</reference>
<sequence length="454" mass="52011">MMKAVVVGAGLGGISTAILLKKFFDEVVVLEKNTTPGGRARYFSVGEFRFDMGPSWYLMPEIFEEFFSEAGENPHPIIRVNPPVKVMESKFLKKEYREFTGDNVDDRYLNKTRLFYDFSKKFIKKEMVFSDFLDKEVLVNISALFDTLDNFNARYFRDSLMRKAMGFSSVFIGGSPFRVPAVYAMINYAIYGQGVFYPYKGFEGYVKRLYEIARKKGVEFKFDFPVNKVKIDEGKVVEVSSNIKREMGDVFVFNMDYFYADSLLPEEYKVISGRRYKLSPSAILAYIGLEDTLDLPHHTVIINGDWREHFTSIDRNSLPSVENTSYYVSYRGATNKETRDLVILIPVGTGTEISKELIDGVIRDLEVKIGCKIKASYIRIYGPDDFKRDYNAYEGTAFGLAHTLDQTGPFRLPMKNTRLKNLYYVGQYTQPGIGVPMVTLSSMIVSKKISKEFL</sequence>
<evidence type="ECO:0000313" key="19">
    <source>
        <dbReference type="Proteomes" id="UP000076770"/>
    </source>
</evidence>
<dbReference type="Proteomes" id="UP000278715">
    <property type="component" value="Chromosome"/>
</dbReference>
<evidence type="ECO:0000313" key="15">
    <source>
        <dbReference type="EMBL" id="SAI86561.1"/>
    </source>
</evidence>
<dbReference type="Proteomes" id="UP000033085">
    <property type="component" value="Chromosome"/>
</dbReference>
<evidence type="ECO:0000313" key="18">
    <source>
        <dbReference type="Proteomes" id="UP000033106"/>
    </source>
</evidence>
<reference evidence="5" key="5">
    <citation type="submission" date="2018-10" db="EMBL/GenBank/DDBJ databases">
        <authorList>
            <person name="McCarthy S."/>
            <person name="Gradnigo J."/>
            <person name="Johnson T."/>
            <person name="Payne S."/>
            <person name="Lipzen A."/>
            <person name="Schackwitz W."/>
            <person name="Martin J."/>
            <person name="Moriyama E."/>
            <person name="Blum P."/>
        </authorList>
    </citation>
    <scope>NUCLEOTIDE SEQUENCE</scope>
    <source>
        <strain evidence="5">SARC-B</strain>
        <strain evidence="6">SARC-C</strain>
        <strain evidence="7">SULA</strain>
    </source>
</reference>
<dbReference type="EMBL" id="CP033240">
    <property type="protein sequence ID" value="AZF80662.1"/>
    <property type="molecule type" value="Genomic_DNA"/>
</dbReference>
<dbReference type="EMBL" id="CP033235">
    <property type="protein sequence ID" value="AZF67585.1"/>
    <property type="molecule type" value="Genomic_DNA"/>
</dbReference>
<gene>
    <name evidence="15" type="ORF">SSOP1_3007</name>
    <name evidence="7" type="ORF">SULA_0696</name>
    <name evidence="5" type="ORF">SULB_0698</name>
    <name evidence="6" type="ORF">SULC_0696</name>
    <name evidence="8" type="ORF">SULG_03545</name>
    <name evidence="9" type="ORF">SULH_03545</name>
    <name evidence="10" type="ORF">SULI_03545</name>
    <name evidence="11" type="ORF">SULM_03545</name>
    <name evidence="12" type="ORF">SULN_03545</name>
    <name evidence="13" type="ORF">SULO_03555</name>
    <name evidence="14" type="ORF">SULZ_03590</name>
</gene>
<evidence type="ECO:0000313" key="5">
    <source>
        <dbReference type="EMBL" id="AKA73079.2"/>
    </source>
</evidence>
<comment type="pathway">
    <text evidence="1">Carotenoid biosynthesis.</text>
</comment>
<dbReference type="EMBL" id="CP033236">
    <property type="protein sequence ID" value="AZF70205.1"/>
    <property type="molecule type" value="Genomic_DNA"/>
</dbReference>
<dbReference type="Proteomes" id="UP000267993">
    <property type="component" value="Chromosome"/>
</dbReference>
<evidence type="ECO:0000313" key="10">
    <source>
        <dbReference type="EMBL" id="AZF72825.1"/>
    </source>
</evidence>
<dbReference type="Pfam" id="PF01593">
    <property type="entry name" value="Amino_oxidase"/>
    <property type="match status" value="1"/>
</dbReference>
<dbReference type="KEGG" id="ssol:SULB_0698"/>
<evidence type="ECO:0000313" key="17">
    <source>
        <dbReference type="Proteomes" id="UP000033085"/>
    </source>
</evidence>
<organism evidence="5 17">
    <name type="scientific">Saccharolobus solfataricus</name>
    <name type="common">Sulfolobus solfataricus</name>
    <dbReference type="NCBI Taxonomy" id="2287"/>
    <lineage>
        <taxon>Archaea</taxon>
        <taxon>Thermoproteota</taxon>
        <taxon>Thermoprotei</taxon>
        <taxon>Sulfolobales</taxon>
        <taxon>Sulfolobaceae</taxon>
        <taxon>Saccharolobus</taxon>
    </lineage>
</organism>
<dbReference type="InterPro" id="IPR014105">
    <property type="entry name" value="Carotenoid/retinoid_OxRdtase"/>
</dbReference>
<dbReference type="EMBL" id="LT549890">
    <property type="protein sequence ID" value="SAI86561.1"/>
    <property type="molecule type" value="Genomic_DNA"/>
</dbReference>
<evidence type="ECO:0000256" key="3">
    <source>
        <dbReference type="ARBA" id="ARBA00023002"/>
    </source>
</evidence>
<evidence type="ECO:0000313" key="9">
    <source>
        <dbReference type="EMBL" id="AZF70205.1"/>
    </source>
</evidence>
<dbReference type="PANTHER" id="PTHR43734">
    <property type="entry name" value="PHYTOENE DESATURASE"/>
    <property type="match status" value="1"/>
</dbReference>
<dbReference type="EMBL" id="CP033237">
    <property type="protein sequence ID" value="AZF72825.1"/>
    <property type="molecule type" value="Genomic_DNA"/>
</dbReference>
<dbReference type="Gene3D" id="3.50.50.60">
    <property type="entry name" value="FAD/NAD(P)-binding domain"/>
    <property type="match status" value="2"/>
</dbReference>
<keyword evidence="2" id="KW-0125">Carotenoid biosynthesis</keyword>
<proteinExistence type="predicted"/>
<dbReference type="Proteomes" id="UP000269431">
    <property type="component" value="Chromosome"/>
</dbReference>
<dbReference type="PATRIC" id="fig|2287.9.peg.3156"/>
<dbReference type="EMBL" id="CP011056">
    <property type="protein sequence ID" value="AKA75777.2"/>
    <property type="molecule type" value="Genomic_DNA"/>
</dbReference>
<evidence type="ECO:0000313" key="24">
    <source>
        <dbReference type="Proteomes" id="UP000275843"/>
    </source>
</evidence>
<evidence type="ECO:0000313" key="16">
    <source>
        <dbReference type="Proteomes" id="UP000033057"/>
    </source>
</evidence>
<evidence type="ECO:0000256" key="1">
    <source>
        <dbReference type="ARBA" id="ARBA00004829"/>
    </source>
</evidence>
<evidence type="ECO:0000313" key="6">
    <source>
        <dbReference type="EMBL" id="AKA75777.2"/>
    </source>
</evidence>
<dbReference type="SUPFAM" id="SSF51905">
    <property type="entry name" value="FAD/NAD(P)-binding domain"/>
    <property type="match status" value="1"/>
</dbReference>
<reference evidence="15" key="2">
    <citation type="submission" date="2016-04" db="EMBL/GenBank/DDBJ databases">
        <authorList>
            <person name="Evans L.H."/>
            <person name="Alamgir A."/>
            <person name="Owens N."/>
            <person name="Weber N.D."/>
            <person name="Virtaneva K."/>
            <person name="Barbian K."/>
            <person name="Babar A."/>
            <person name="Rosenke K."/>
        </authorList>
    </citation>
    <scope>NUCLEOTIDE SEQUENCE</scope>
    <source>
        <strain evidence="15">P1</strain>
    </source>
</reference>
<dbReference type="PANTHER" id="PTHR43734:SF1">
    <property type="entry name" value="PHYTOENE DESATURASE"/>
    <property type="match status" value="1"/>
</dbReference>
<dbReference type="EMBL" id="CP033238">
    <property type="protein sequence ID" value="AZF75449.1"/>
    <property type="molecule type" value="Genomic_DNA"/>
</dbReference>
<protein>
    <submittedName>
        <fullName evidence="5">NAD(P)/FAD-dependent oxidoreductase</fullName>
    </submittedName>
    <submittedName>
        <fullName evidence="15">Phytoene desaturase</fullName>
    </submittedName>
</protein>
<evidence type="ECO:0000313" key="8">
    <source>
        <dbReference type="EMBL" id="AZF67585.1"/>
    </source>
</evidence>
<dbReference type="PATRIC" id="fig|2287.6.peg.726"/>
<dbReference type="Proteomes" id="UP000033057">
    <property type="component" value="Chromosome"/>
</dbReference>